<protein>
    <recommendedName>
        <fullName evidence="2">Thiol:disulfide interchange protein DsbD N-terminal domain-containing protein</fullName>
    </recommendedName>
</protein>
<gene>
    <name evidence="3" type="ORF">G3A50_06515</name>
</gene>
<dbReference type="Pfam" id="PF11412">
    <property type="entry name" value="DsbD_N"/>
    <property type="match status" value="1"/>
</dbReference>
<evidence type="ECO:0000256" key="1">
    <source>
        <dbReference type="SAM" id="SignalP"/>
    </source>
</evidence>
<dbReference type="Proteomes" id="UP000464751">
    <property type="component" value="Chromosome"/>
</dbReference>
<organism evidence="3 4">
    <name type="scientific">Ancylobacter pratisalsi</name>
    <dbReference type="NCBI Taxonomy" id="1745854"/>
    <lineage>
        <taxon>Bacteria</taxon>
        <taxon>Pseudomonadati</taxon>
        <taxon>Pseudomonadota</taxon>
        <taxon>Alphaproteobacteria</taxon>
        <taxon>Hyphomicrobiales</taxon>
        <taxon>Xanthobacteraceae</taxon>
        <taxon>Ancylobacter</taxon>
    </lineage>
</organism>
<accession>A0A6P1YTA8</accession>
<dbReference type="AlphaFoldDB" id="A0A6P1YTA8"/>
<dbReference type="InterPro" id="IPR028250">
    <property type="entry name" value="DsbDN"/>
</dbReference>
<feature type="chain" id="PRO_5026937079" description="Thiol:disulfide interchange protein DsbD N-terminal domain-containing protein" evidence="1">
    <location>
        <begin position="28"/>
        <end position="281"/>
    </location>
</feature>
<keyword evidence="4" id="KW-1185">Reference proteome</keyword>
<proteinExistence type="predicted"/>
<name>A0A6P1YTA8_9HYPH</name>
<feature type="domain" description="Thiol:disulfide interchange protein DsbD N-terminal" evidence="2">
    <location>
        <begin position="50"/>
        <end position="154"/>
    </location>
</feature>
<evidence type="ECO:0000313" key="3">
    <source>
        <dbReference type="EMBL" id="QIB36120.1"/>
    </source>
</evidence>
<feature type="signal peptide" evidence="1">
    <location>
        <begin position="1"/>
        <end position="27"/>
    </location>
</feature>
<reference evidence="3 4" key="1">
    <citation type="submission" date="2020-02" db="EMBL/GenBank/DDBJ databases">
        <authorList>
            <person name="Li G."/>
        </authorList>
    </citation>
    <scope>NUCLEOTIDE SEQUENCE [LARGE SCALE GENOMIC DNA]</scope>
    <source>
        <strain evidence="3 4">DSM 102029</strain>
    </source>
</reference>
<evidence type="ECO:0000259" key="2">
    <source>
        <dbReference type="Pfam" id="PF11412"/>
    </source>
</evidence>
<sequence>MHRSLPIIATLLATASFGPLTAGGAQAETASEWSAPSGTAVRLLGGPTENGARTAGVEIRLTPGWKTYWRYPGDSGVPPHFDWSGSENLGAVTIRWPAPVRFDEGGSFSVGYKKDVVIPIEVTPVDASKPVTLQLALDFAVCEKICQPANAAVTLDLPAGDGTASPTLADALAHVPVPTAIRSSGTPAVRKVALEDVNGEPSIRVETAVGDADHADLFVEGPDESWALPLPTRENGADGTTVFVLPVDGVPKGADIARTPLRFTLIDGRRAIEVEAPLSAR</sequence>
<keyword evidence="1" id="KW-0732">Signal</keyword>
<dbReference type="EMBL" id="CP048630">
    <property type="protein sequence ID" value="QIB36120.1"/>
    <property type="molecule type" value="Genomic_DNA"/>
</dbReference>
<dbReference type="KEGG" id="apra:G3A50_06515"/>
<evidence type="ECO:0000313" key="4">
    <source>
        <dbReference type="Proteomes" id="UP000464751"/>
    </source>
</evidence>